<protein>
    <submittedName>
        <fullName evidence="1">Uncharacterized protein</fullName>
    </submittedName>
</protein>
<dbReference type="AlphaFoldDB" id="A0A2X1AE63"/>
<sequence>MSCDCEPLVEVERTTWPSGSNFCSCVVERLWSMSAVTWTRAAPAPTTPSTMSLMRACIWASVEALDASAVAEVKPVSSDPAARVRLAWSVTVTLSGFRFGTDEATTLRMART</sequence>
<gene>
    <name evidence="1" type="ORF">NCTC11165_01113</name>
</gene>
<proteinExistence type="predicted"/>
<dbReference type="EMBL" id="UAQM01000003">
    <property type="protein sequence ID" value="SPU43188.1"/>
    <property type="molecule type" value="Genomic_DNA"/>
</dbReference>
<organism evidence="1 2">
    <name type="scientific">Brevundimonas diminuta</name>
    <name type="common">Pseudomonas diminuta</name>
    <dbReference type="NCBI Taxonomy" id="293"/>
    <lineage>
        <taxon>Bacteria</taxon>
        <taxon>Pseudomonadati</taxon>
        <taxon>Pseudomonadota</taxon>
        <taxon>Alphaproteobacteria</taxon>
        <taxon>Caulobacterales</taxon>
        <taxon>Caulobacteraceae</taxon>
        <taxon>Brevundimonas</taxon>
    </lineage>
</organism>
<evidence type="ECO:0000313" key="2">
    <source>
        <dbReference type="Proteomes" id="UP000250358"/>
    </source>
</evidence>
<evidence type="ECO:0000313" key="1">
    <source>
        <dbReference type="EMBL" id="SPU43188.1"/>
    </source>
</evidence>
<dbReference type="Proteomes" id="UP000250358">
    <property type="component" value="Unassembled WGS sequence"/>
</dbReference>
<accession>A0A2X1AE63</accession>
<reference evidence="1 2" key="1">
    <citation type="submission" date="2018-06" db="EMBL/GenBank/DDBJ databases">
        <authorList>
            <consortium name="Pathogen Informatics"/>
            <person name="Doyle S."/>
        </authorList>
    </citation>
    <scope>NUCLEOTIDE SEQUENCE [LARGE SCALE GENOMIC DNA]</scope>
    <source>
        <strain evidence="1 2">NCTC11165</strain>
    </source>
</reference>
<name>A0A2X1AE63_BREDI</name>